<evidence type="ECO:0000313" key="1">
    <source>
        <dbReference type="EMBL" id="CBA72770.1"/>
    </source>
</evidence>
<dbReference type="EMBL" id="FN545188">
    <property type="protein sequence ID" value="CBA72770.1"/>
    <property type="molecule type" value="Genomic_DNA"/>
</dbReference>
<protein>
    <submittedName>
        <fullName evidence="1">Uncharacterized protein</fullName>
    </submittedName>
</protein>
<gene>
    <name evidence="1" type="ORF">ARN_14110</name>
</gene>
<organism evidence="1">
    <name type="scientific">Arsenophonus nasoniae</name>
    <name type="common">son-killer infecting Nasonia vitripennis</name>
    <dbReference type="NCBI Taxonomy" id="638"/>
    <lineage>
        <taxon>Bacteria</taxon>
        <taxon>Pseudomonadati</taxon>
        <taxon>Pseudomonadota</taxon>
        <taxon>Gammaproteobacteria</taxon>
        <taxon>Enterobacterales</taxon>
        <taxon>Morganellaceae</taxon>
        <taxon>Arsenophonus</taxon>
    </lineage>
</organism>
<accession>D2TZ18</accession>
<dbReference type="AlphaFoldDB" id="D2TZ18"/>
<name>D2TZ18_9GAMM</name>
<reference evidence="1" key="1">
    <citation type="journal article" date="2010" name="Insect Mol. Biol.">
        <title>The draft genome sequence of Arsenophonus nasoniae, son-killer bacterium of Nasonia vitripennis, reveals genes associated with virulence and symbiosis.</title>
        <authorList>
            <person name="Wilkes T."/>
            <person name="Darby A.C."/>
            <person name="Choi J."/>
            <person name="Colborne J.K."/>
            <person name="Werren J.H."/>
            <person name="Hurst G.D.D."/>
        </authorList>
    </citation>
    <scope>NUCLEOTIDE SEQUENCE</scope>
</reference>
<proteinExistence type="predicted"/>
<dbReference type="RefSeq" id="WP_280625597.1">
    <property type="nucleotide sequence ID" value="NZ_CP123504.1"/>
</dbReference>
<sequence length="51" mass="5971">MNSAIHNDDSRIIAVKKVLKVSGVKTLFRSDILEDWYENFYYLTLDIAVKH</sequence>